<name>A0A6J4SQ31_9ACTN</name>
<organism evidence="1">
    <name type="scientific">uncultured Solirubrobacteraceae bacterium</name>
    <dbReference type="NCBI Taxonomy" id="1162706"/>
    <lineage>
        <taxon>Bacteria</taxon>
        <taxon>Bacillati</taxon>
        <taxon>Actinomycetota</taxon>
        <taxon>Thermoleophilia</taxon>
        <taxon>Solirubrobacterales</taxon>
        <taxon>Solirubrobacteraceae</taxon>
        <taxon>environmental samples</taxon>
    </lineage>
</organism>
<reference evidence="1" key="1">
    <citation type="submission" date="2020-02" db="EMBL/GenBank/DDBJ databases">
        <authorList>
            <person name="Meier V. D."/>
        </authorList>
    </citation>
    <scope>NUCLEOTIDE SEQUENCE</scope>
    <source>
        <strain evidence="1">AVDCRST_MAG53</strain>
    </source>
</reference>
<proteinExistence type="predicted"/>
<accession>A0A6J4SQ31</accession>
<evidence type="ECO:0000313" key="1">
    <source>
        <dbReference type="EMBL" id="CAA9501522.1"/>
    </source>
</evidence>
<gene>
    <name evidence="1" type="ORF">AVDCRST_MAG53-2022</name>
</gene>
<dbReference type="AlphaFoldDB" id="A0A6J4SQ31"/>
<sequence length="268" mass="27478">MIAPDRVLRLTAAGAPDPGFGSGGEATFPPIPGGFSPQALPTPDGGLLLAAVTGFDPRPASQPALRVLRLSPAGVGGAATDIFPGFGGGYASFIRSTRLGLGLHQDGFIPGRLVQRSDGSFLLTGGVRVVRCTGEGEGFSTGPTAAASLTPALAPDRAFGGPQAPARLRLTVPAQRASSSARLRRILVRVTASGPGLALLRVRDGRRRVLAQSLEPVYAAGSTTVRVPLTTTGRRVLGRGRAARVSVGYAFRDVLTGTANGARIARLR</sequence>
<dbReference type="EMBL" id="CADCVR010000065">
    <property type="protein sequence ID" value="CAA9501522.1"/>
    <property type="molecule type" value="Genomic_DNA"/>
</dbReference>
<protein>
    <submittedName>
        <fullName evidence="1">Uncharacterized protein</fullName>
    </submittedName>
</protein>